<evidence type="ECO:0000256" key="5">
    <source>
        <dbReference type="ARBA" id="ARBA00023277"/>
    </source>
</evidence>
<dbReference type="EMBL" id="QGDB01000002">
    <property type="protein sequence ID" value="PWL18607.1"/>
    <property type="molecule type" value="Genomic_DNA"/>
</dbReference>
<keyword evidence="7" id="KW-1185">Reference proteome</keyword>
<evidence type="ECO:0000313" key="6">
    <source>
        <dbReference type="EMBL" id="PWL18607.1"/>
    </source>
</evidence>
<comment type="subunit">
    <text evidence="3">Homotrimer.</text>
</comment>
<dbReference type="InterPro" id="IPR000887">
    <property type="entry name" value="Aldlse_KDPG_KHG"/>
</dbReference>
<dbReference type="InterPro" id="IPR013785">
    <property type="entry name" value="Aldolase_TIM"/>
</dbReference>
<dbReference type="PANTHER" id="PTHR30246">
    <property type="entry name" value="2-KETO-3-DEOXY-6-PHOSPHOGLUCONATE ALDOLASE"/>
    <property type="match status" value="1"/>
</dbReference>
<dbReference type="SUPFAM" id="SSF51569">
    <property type="entry name" value="Aldolase"/>
    <property type="match status" value="1"/>
</dbReference>
<keyword evidence="4 6" id="KW-0456">Lyase</keyword>
<dbReference type="GO" id="GO:0008674">
    <property type="term" value="F:2-dehydro-3-deoxy-6-phosphogalactonate aldolase activity"/>
    <property type="evidence" value="ECO:0007669"/>
    <property type="project" value="UniProtKB-EC"/>
</dbReference>
<dbReference type="Gene3D" id="3.20.20.70">
    <property type="entry name" value="Aldolase class I"/>
    <property type="match status" value="1"/>
</dbReference>
<comment type="caution">
    <text evidence="6">The sequence shown here is derived from an EMBL/GenBank/DDBJ whole genome shotgun (WGS) entry which is preliminary data.</text>
</comment>
<evidence type="ECO:0000256" key="3">
    <source>
        <dbReference type="ARBA" id="ARBA00011233"/>
    </source>
</evidence>
<dbReference type="CDD" id="cd00452">
    <property type="entry name" value="KDPG_aldolase"/>
    <property type="match status" value="1"/>
</dbReference>
<dbReference type="Proteomes" id="UP000245865">
    <property type="component" value="Unassembled WGS sequence"/>
</dbReference>
<evidence type="ECO:0000313" key="7">
    <source>
        <dbReference type="Proteomes" id="UP000245865"/>
    </source>
</evidence>
<dbReference type="EC" id="4.1.2.21" evidence="6"/>
<reference evidence="6 7" key="1">
    <citation type="submission" date="2018-05" db="EMBL/GenBank/DDBJ databases">
        <title>Comparative genomic sequence analysis between strain HN4 and CCM 8460T (Falsochrobactrum ovis) will provide more evidence to prove that HN4 is a new species of Falsochrobactrum.</title>
        <authorList>
            <person name="Lyu W."/>
            <person name="Sun L."/>
            <person name="Yao L."/>
        </authorList>
    </citation>
    <scope>NUCLEOTIDE SEQUENCE [LARGE SCALE GENOMIC DNA]</scope>
    <source>
        <strain evidence="6 7">HN4</strain>
    </source>
</reference>
<dbReference type="OrthoDB" id="7204076at2"/>
<dbReference type="PROSITE" id="PS00160">
    <property type="entry name" value="ALDOLASE_KDPG_KHG_2"/>
    <property type="match status" value="1"/>
</dbReference>
<keyword evidence="5" id="KW-0119">Carbohydrate metabolism</keyword>
<accession>A0A316J9G3</accession>
<evidence type="ECO:0000256" key="1">
    <source>
        <dbReference type="ARBA" id="ARBA00004761"/>
    </source>
</evidence>
<sequence>MSTPSPKMPWPDLKRSLVAILRGIRPQEVEAILGVLIEEGFEAIEIPLNSPEPWVSIGKAVELYGDRALIGAGTVLSAEDVHKLADLGGRIMVSPNTDAEVIRTAAERGLYSMPGCFTASEALLAIKSGASALKFFPAATLGPSGIAAISTILPRDAVVGAVGGVSERDFADYVKVGVRAFGLGSSLYRAGDDAASVREKAKRTIAAYDALEL</sequence>
<dbReference type="NCBIfam" id="NF006600">
    <property type="entry name" value="PRK09140.1"/>
    <property type="match status" value="1"/>
</dbReference>
<organism evidence="6 7">
    <name type="scientific">Falsochrobactrum shanghaiense</name>
    <dbReference type="NCBI Taxonomy" id="2201899"/>
    <lineage>
        <taxon>Bacteria</taxon>
        <taxon>Pseudomonadati</taxon>
        <taxon>Pseudomonadota</taxon>
        <taxon>Alphaproteobacteria</taxon>
        <taxon>Hyphomicrobiales</taxon>
        <taxon>Brucellaceae</taxon>
        <taxon>Falsochrobactrum</taxon>
    </lineage>
</organism>
<dbReference type="PANTHER" id="PTHR30246:SF1">
    <property type="entry name" value="2-DEHYDRO-3-DEOXY-6-PHOSPHOGALACTONATE ALDOLASE-RELATED"/>
    <property type="match status" value="1"/>
</dbReference>
<dbReference type="InterPro" id="IPR031338">
    <property type="entry name" value="KDPG/KHG_AS_2"/>
</dbReference>
<evidence type="ECO:0000256" key="2">
    <source>
        <dbReference type="ARBA" id="ARBA00006906"/>
    </source>
</evidence>
<name>A0A316J9G3_9HYPH</name>
<gene>
    <name evidence="6" type="ORF">DKP76_05840</name>
</gene>
<comment type="pathway">
    <text evidence="1">Carbohydrate acid metabolism.</text>
</comment>
<dbReference type="RefSeq" id="WP_109705505.1">
    <property type="nucleotide sequence ID" value="NZ_QGDB01000002.1"/>
</dbReference>
<comment type="similarity">
    <text evidence="2">Belongs to the KHG/KDPG aldolase family.</text>
</comment>
<proteinExistence type="inferred from homology"/>
<dbReference type="Pfam" id="PF01081">
    <property type="entry name" value="Aldolase"/>
    <property type="match status" value="1"/>
</dbReference>
<protein>
    <submittedName>
        <fullName evidence="6">2-dehydro-3-deoxy-6-phosphogalactonate aldolase</fullName>
        <ecNumber evidence="6">4.1.2.21</ecNumber>
    </submittedName>
</protein>
<dbReference type="AlphaFoldDB" id="A0A316J9G3"/>
<evidence type="ECO:0000256" key="4">
    <source>
        <dbReference type="ARBA" id="ARBA00023239"/>
    </source>
</evidence>